<protein>
    <recommendedName>
        <fullName evidence="5">DUF4276 family protein</fullName>
    </recommendedName>
</protein>
<evidence type="ECO:0000313" key="2">
    <source>
        <dbReference type="EMBL" id="EEX76467.1"/>
    </source>
</evidence>
<keyword evidence="4" id="KW-1185">Reference proteome</keyword>
<dbReference type="HOGENOM" id="CLU_108966_0_0_9"/>
<evidence type="ECO:0000313" key="3">
    <source>
        <dbReference type="Proteomes" id="UP000003505"/>
    </source>
</evidence>
<dbReference type="KEGG" id="ssg:Selsp_0404"/>
<evidence type="ECO:0008006" key="5">
    <source>
        <dbReference type="Google" id="ProtNLM"/>
    </source>
</evidence>
<accession>C9LXT4</accession>
<proteinExistence type="predicted"/>
<dbReference type="EMBL" id="CP002637">
    <property type="protein sequence ID" value="AEB99376.1"/>
    <property type="molecule type" value="Genomic_DNA"/>
</dbReference>
<dbReference type="InterPro" id="IPR025455">
    <property type="entry name" value="DUF4276"/>
</dbReference>
<evidence type="ECO:0000313" key="4">
    <source>
        <dbReference type="Proteomes" id="UP000011124"/>
    </source>
</evidence>
<sequence length="209" mass="24488">MVRIKIYCEGLSEETFIKNILVPSFVEKQIYLTAIPCDGVSKYSRIRKDIRDLCREDTRAIVTTMLDYYGLPAETPGYREAPKDDVYRMVEFVERKIAEDISEENFYPNLLLHEYETLLFSNVDAFSFCDLNHQQMESLREISRCFPTPEHINNSPNTAPSKRILKICEDYDKVPDGYKIAENIGLHVMREKCCHFDAWLCYLENLQNC</sequence>
<dbReference type="OrthoDB" id="9801478at2"/>
<dbReference type="EMBL" id="ACKP02000049">
    <property type="protein sequence ID" value="EEX76467.1"/>
    <property type="molecule type" value="Genomic_DNA"/>
</dbReference>
<dbReference type="Pfam" id="PF14103">
    <property type="entry name" value="DUF4276"/>
    <property type="match status" value="1"/>
</dbReference>
<organism evidence="2 3">
    <name type="scientific">Selenomonas sputigena (strain ATCC 35185 / DSM 20758 / CCUG 44933 / VPI D19B-28)</name>
    <dbReference type="NCBI Taxonomy" id="546271"/>
    <lineage>
        <taxon>Bacteria</taxon>
        <taxon>Bacillati</taxon>
        <taxon>Bacillota</taxon>
        <taxon>Negativicutes</taxon>
        <taxon>Selenomonadales</taxon>
        <taxon>Selenomonadaceae</taxon>
        <taxon>Selenomonas</taxon>
    </lineage>
</organism>
<dbReference type="Proteomes" id="UP000011124">
    <property type="component" value="Chromosome"/>
</dbReference>
<name>C9LXT4_SELS3</name>
<gene>
    <name evidence="1" type="ordered locus">Selsp_0404</name>
    <name evidence="2" type="ORF">SELSPUOL_02292</name>
</gene>
<dbReference type="eggNOG" id="ENOG5030456">
    <property type="taxonomic scope" value="Bacteria"/>
</dbReference>
<dbReference type="AlphaFoldDB" id="C9LXT4"/>
<dbReference type="STRING" id="546271.Selsp_0404"/>
<reference evidence="1 4" key="2">
    <citation type="submission" date="2011-04" db="EMBL/GenBank/DDBJ databases">
        <title>The complete genome of Selenomonas sputigena DSM 20758.</title>
        <authorList>
            <consortium name="US DOE Joint Genome Institute (JGI-PGF)"/>
            <person name="Lucas S."/>
            <person name="Copeland A."/>
            <person name="Lapidus A."/>
            <person name="Bruce D."/>
            <person name="Goodwin L."/>
            <person name="Pitluck S."/>
            <person name="Peters L."/>
            <person name="Kyrpides N."/>
            <person name="Mavromatis K."/>
            <person name="Ivanova N."/>
            <person name="Ovchinnikova G."/>
            <person name="Teshima H."/>
            <person name="Detter J.C."/>
            <person name="Tapia R."/>
            <person name="Han C."/>
            <person name="Land M."/>
            <person name="Hauser L."/>
            <person name="Markowitz V."/>
            <person name="Cheng J.-F."/>
            <person name="Hugenholtz P."/>
            <person name="Woyke T."/>
            <person name="Wu D."/>
            <person name="Gronow S."/>
            <person name="Wellnitz S."/>
            <person name="Schneider S."/>
            <person name="Klenk H.-P."/>
            <person name="Eisen J.A."/>
        </authorList>
    </citation>
    <scope>NUCLEOTIDE SEQUENCE [LARGE SCALE GENOMIC DNA]</scope>
    <source>
        <strain evidence="1">ATCC 35185</strain>
        <strain evidence="4">ATCC 35185 / DSM 20758 / VPI D19B-28</strain>
    </source>
</reference>
<dbReference type="Proteomes" id="UP000003505">
    <property type="component" value="Unassembled WGS sequence"/>
</dbReference>
<dbReference type="RefSeq" id="WP_006193637.1">
    <property type="nucleotide sequence ID" value="NC_015437.1"/>
</dbReference>
<evidence type="ECO:0000313" key="1">
    <source>
        <dbReference type="EMBL" id="AEB99376.1"/>
    </source>
</evidence>
<reference evidence="2 3" key="1">
    <citation type="submission" date="2009-09" db="EMBL/GenBank/DDBJ databases">
        <authorList>
            <person name="Weinstock G."/>
            <person name="Sodergren E."/>
            <person name="Clifton S."/>
            <person name="Fulton L."/>
            <person name="Fulton B."/>
            <person name="Courtney L."/>
            <person name="Fronick C."/>
            <person name="Harrison M."/>
            <person name="Strong C."/>
            <person name="Farmer C."/>
            <person name="Delahaunty K."/>
            <person name="Markovic C."/>
            <person name="Hall O."/>
            <person name="Minx P."/>
            <person name="Tomlinson C."/>
            <person name="Mitreva M."/>
            <person name="Nelson J."/>
            <person name="Hou S."/>
            <person name="Wollam A."/>
            <person name="Pepin K.H."/>
            <person name="Johnson M."/>
            <person name="Bhonagiri V."/>
            <person name="Nash W.E."/>
            <person name="Warren W."/>
            <person name="Chinwalla A."/>
            <person name="Mardis E.R."/>
            <person name="Wilson R.K."/>
        </authorList>
    </citation>
    <scope>NUCLEOTIDE SEQUENCE [LARGE SCALE GENOMIC DNA]</scope>
    <source>
        <strain evidence="2">ATCC 35185</strain>
        <strain evidence="3">ATCC 35185 / DSM 20758 / VPI D19B-28</strain>
    </source>
</reference>